<dbReference type="PROSITE" id="PS50222">
    <property type="entry name" value="EF_HAND_2"/>
    <property type="match status" value="1"/>
</dbReference>
<reference evidence="6" key="1">
    <citation type="journal article" date="2019" name="Nat. Commun.">
        <title>Expansion of phycobilisome linker gene families in mesophilic red algae.</title>
        <authorList>
            <person name="Lee J."/>
            <person name="Kim D."/>
            <person name="Bhattacharya D."/>
            <person name="Yoon H.S."/>
        </authorList>
    </citation>
    <scope>NUCLEOTIDE SEQUENCE [LARGE SCALE GENOMIC DNA]</scope>
    <source>
        <strain evidence="6">CCMP 1328</strain>
    </source>
</reference>
<dbReference type="GO" id="GO:0005509">
    <property type="term" value="F:calcium ion binding"/>
    <property type="evidence" value="ECO:0007669"/>
    <property type="project" value="InterPro"/>
</dbReference>
<organism evidence="5 6">
    <name type="scientific">Porphyridium purpureum</name>
    <name type="common">Red alga</name>
    <name type="synonym">Porphyridium cruentum</name>
    <dbReference type="NCBI Taxonomy" id="35688"/>
    <lineage>
        <taxon>Eukaryota</taxon>
        <taxon>Rhodophyta</taxon>
        <taxon>Bangiophyceae</taxon>
        <taxon>Porphyridiales</taxon>
        <taxon>Porphyridiaceae</taxon>
        <taxon>Porphyridium</taxon>
    </lineage>
</organism>
<evidence type="ECO:0000259" key="4">
    <source>
        <dbReference type="PROSITE" id="PS50222"/>
    </source>
</evidence>
<dbReference type="InterPro" id="IPR018247">
    <property type="entry name" value="EF_Hand_1_Ca_BS"/>
</dbReference>
<dbReference type="PANTHER" id="PTHR22847:SF637">
    <property type="entry name" value="WD REPEAT DOMAIN 5B"/>
    <property type="match status" value="1"/>
</dbReference>
<dbReference type="OrthoDB" id="674604at2759"/>
<dbReference type="PROSITE" id="PS50082">
    <property type="entry name" value="WD_REPEATS_2"/>
    <property type="match status" value="8"/>
</dbReference>
<feature type="repeat" description="WD" evidence="3">
    <location>
        <begin position="49"/>
        <end position="89"/>
    </location>
</feature>
<dbReference type="EMBL" id="VRMN01000004">
    <property type="protein sequence ID" value="KAA8495088.1"/>
    <property type="molecule type" value="Genomic_DNA"/>
</dbReference>
<comment type="caution">
    <text evidence="5">The sequence shown here is derived from an EMBL/GenBank/DDBJ whole genome shotgun (WGS) entry which is preliminary data.</text>
</comment>
<accession>A0A5J4YV72</accession>
<sequence>MAAVLTMREHSDCVNTLHVSPDGRLIASGSDDKTVKLWDTQTGVCVRTMTGHSDSILAVHFSPKGRFMASVGCDTLKLWDIHTGACVHTITGHSDWVFAVHFSPDGRFIVSVGGDTLKLWDVHTGACVRIMMGHSDWVLAVHFSPDGRFITSVGGDKTVKLWDAQTGVCVRTMTGHSDDVTVVQFSPDGRFIASFGGDKTVKLWDAQTGAFVRTMTGHSDDVTVMQFSPDGRFIASVGGDKTVKLWDAQTGAFVRTMTGHSDDVTVMQFSPDGRFIASGSDDETVKLWDAQTGACLRTMTGHSSKVHAVHFAPDGRFIASGSWDSTVKLWGTSDLKCGPGSQFFAVFVQCNDEALGGYQALVRLSPLVSDVSELKVLYTLASLALKNGEIERVHVQYYIRSVLRRISKEFKFDKNSEVMTMLSRIILPRLEQDKVIDANERERLVHEFTKDNVFADFRYRTLEETVTLHSAQMSQLQTAVVDLNDHVSGLQTAMVLLDQRITNVAEYAIQVDAQVRAFKGLYRKHLKRRATIAAVTALISFIPYAGAGLTKILDSIVDFSSVVEIVTNAAELVGGAENIINAIELVGEMWADGALHASVRDHHLAAPQVAVMGMIQMITAMENSHALRELEDLKRKSRVPPNPAGSGRESMSDKLAQWKAAFNQMCAVTEVKELDVETAAHVAAELLCDRVEFERIKAVLRSKDRDRNNSISIVEFVIAMNALT</sequence>
<feature type="repeat" description="WD" evidence="3">
    <location>
        <begin position="131"/>
        <end position="172"/>
    </location>
</feature>
<feature type="repeat" description="WD" evidence="3">
    <location>
        <begin position="299"/>
        <end position="330"/>
    </location>
</feature>
<dbReference type="PRINTS" id="PR00320">
    <property type="entry name" value="GPROTEINBRPT"/>
</dbReference>
<feature type="repeat" description="WD" evidence="3">
    <location>
        <begin position="257"/>
        <end position="298"/>
    </location>
</feature>
<keyword evidence="6" id="KW-1185">Reference proteome</keyword>
<evidence type="ECO:0000313" key="6">
    <source>
        <dbReference type="Proteomes" id="UP000324585"/>
    </source>
</evidence>
<feature type="domain" description="EF-hand" evidence="4">
    <location>
        <begin position="691"/>
        <end position="724"/>
    </location>
</feature>
<feature type="repeat" description="WD" evidence="3">
    <location>
        <begin position="90"/>
        <end position="130"/>
    </location>
</feature>
<dbReference type="AlphaFoldDB" id="A0A5J4YV72"/>
<dbReference type="GO" id="GO:1990234">
    <property type="term" value="C:transferase complex"/>
    <property type="evidence" value="ECO:0007669"/>
    <property type="project" value="UniProtKB-ARBA"/>
</dbReference>
<evidence type="ECO:0000256" key="1">
    <source>
        <dbReference type="ARBA" id="ARBA00022574"/>
    </source>
</evidence>
<feature type="repeat" description="WD" evidence="3">
    <location>
        <begin position="215"/>
        <end position="256"/>
    </location>
</feature>
<dbReference type="InterPro" id="IPR001680">
    <property type="entry name" value="WD40_rpt"/>
</dbReference>
<dbReference type="Pfam" id="PF25173">
    <property type="entry name" value="Beta-prop_WDR3_1st"/>
    <property type="match status" value="1"/>
</dbReference>
<dbReference type="PROSITE" id="PS00018">
    <property type="entry name" value="EF_HAND_1"/>
    <property type="match status" value="1"/>
</dbReference>
<evidence type="ECO:0000256" key="3">
    <source>
        <dbReference type="PROSITE-ProRule" id="PRU00221"/>
    </source>
</evidence>
<dbReference type="PANTHER" id="PTHR22847">
    <property type="entry name" value="WD40 REPEAT PROTEIN"/>
    <property type="match status" value="1"/>
</dbReference>
<dbReference type="Pfam" id="PF00400">
    <property type="entry name" value="WD40"/>
    <property type="match status" value="3"/>
</dbReference>
<dbReference type="CDD" id="cd00200">
    <property type="entry name" value="WD40"/>
    <property type="match status" value="1"/>
</dbReference>
<protein>
    <submittedName>
        <fullName evidence="5">Putative WD repeat-containing protein</fullName>
    </submittedName>
</protein>
<dbReference type="Proteomes" id="UP000324585">
    <property type="component" value="Unassembled WGS sequence"/>
</dbReference>
<keyword evidence="2" id="KW-0677">Repeat</keyword>
<dbReference type="PROSITE" id="PS50294">
    <property type="entry name" value="WD_REPEATS_REGION"/>
    <property type="match status" value="6"/>
</dbReference>
<name>A0A5J4YV72_PORPP</name>
<dbReference type="InterPro" id="IPR036322">
    <property type="entry name" value="WD40_repeat_dom_sf"/>
</dbReference>
<evidence type="ECO:0000313" key="5">
    <source>
        <dbReference type="EMBL" id="KAA8495088.1"/>
    </source>
</evidence>
<keyword evidence="1 3" id="KW-0853">WD repeat</keyword>
<dbReference type="InterPro" id="IPR019775">
    <property type="entry name" value="WD40_repeat_CS"/>
</dbReference>
<proteinExistence type="predicted"/>
<feature type="repeat" description="WD" evidence="3">
    <location>
        <begin position="173"/>
        <end position="214"/>
    </location>
</feature>
<dbReference type="SUPFAM" id="SSF50978">
    <property type="entry name" value="WD40 repeat-like"/>
    <property type="match status" value="1"/>
</dbReference>
<evidence type="ECO:0000256" key="2">
    <source>
        <dbReference type="ARBA" id="ARBA00022737"/>
    </source>
</evidence>
<gene>
    <name evidence="5" type="ORF">FVE85_3329</name>
</gene>
<dbReference type="SMART" id="SM00320">
    <property type="entry name" value="WD40"/>
    <property type="match status" value="8"/>
</dbReference>
<dbReference type="InterPro" id="IPR015943">
    <property type="entry name" value="WD40/YVTN_repeat-like_dom_sf"/>
</dbReference>
<dbReference type="InterPro" id="IPR020472">
    <property type="entry name" value="WD40_PAC1"/>
</dbReference>
<dbReference type="InterPro" id="IPR002048">
    <property type="entry name" value="EF_hand_dom"/>
</dbReference>
<feature type="repeat" description="WD" evidence="3">
    <location>
        <begin position="7"/>
        <end position="48"/>
    </location>
</feature>
<dbReference type="PROSITE" id="PS00678">
    <property type="entry name" value="WD_REPEATS_1"/>
    <property type="match status" value="4"/>
</dbReference>
<dbReference type="Gene3D" id="2.130.10.10">
    <property type="entry name" value="YVTN repeat-like/Quinoprotein amine dehydrogenase"/>
    <property type="match status" value="4"/>
</dbReference>